<sequence length="262" mass="29552">MTSAVKSSFSRKLLADEEKREDEATSYGEASSRKLLFISRELLFISRCYLELAIAKRCRLHKLIRQRFALALKDSAGRLCVVISADEATVFSRNAKTSSRWEIQSKALVQAQEKIQSQDFSRSAREAFLEEKWKIGEAEKAAAKARMTEEMEAKAAAAEAKHLEAMRSTVVATVDPAISQHRIIVIFMLKTAKGCSIVPQNLKFYLTNQTGHGSTHDQKPATFAICSKVARQLLMGSNRKRIPQGTQRHRNHSNLRRRTTEI</sequence>
<dbReference type="Proteomes" id="UP000250235">
    <property type="component" value="Unassembled WGS sequence"/>
</dbReference>
<evidence type="ECO:0000256" key="1">
    <source>
        <dbReference type="SAM" id="MobiDB-lite"/>
    </source>
</evidence>
<evidence type="ECO:0000313" key="2">
    <source>
        <dbReference type="EMBL" id="KZV24915.1"/>
    </source>
</evidence>
<dbReference type="AlphaFoldDB" id="A0A2Z7ASU9"/>
<feature type="region of interest" description="Disordered" evidence="1">
    <location>
        <begin position="240"/>
        <end position="262"/>
    </location>
</feature>
<protein>
    <submittedName>
        <fullName evidence="2">Phospholipid-transporting ATPase 9</fullName>
    </submittedName>
</protein>
<organism evidence="2 3">
    <name type="scientific">Dorcoceras hygrometricum</name>
    <dbReference type="NCBI Taxonomy" id="472368"/>
    <lineage>
        <taxon>Eukaryota</taxon>
        <taxon>Viridiplantae</taxon>
        <taxon>Streptophyta</taxon>
        <taxon>Embryophyta</taxon>
        <taxon>Tracheophyta</taxon>
        <taxon>Spermatophyta</taxon>
        <taxon>Magnoliopsida</taxon>
        <taxon>eudicotyledons</taxon>
        <taxon>Gunneridae</taxon>
        <taxon>Pentapetalae</taxon>
        <taxon>asterids</taxon>
        <taxon>lamiids</taxon>
        <taxon>Lamiales</taxon>
        <taxon>Gesneriaceae</taxon>
        <taxon>Didymocarpoideae</taxon>
        <taxon>Trichosporeae</taxon>
        <taxon>Loxocarpinae</taxon>
        <taxon>Dorcoceras</taxon>
    </lineage>
</organism>
<keyword evidence="3" id="KW-1185">Reference proteome</keyword>
<accession>A0A2Z7ASU9</accession>
<dbReference type="EMBL" id="KV012494">
    <property type="protein sequence ID" value="KZV24915.1"/>
    <property type="molecule type" value="Genomic_DNA"/>
</dbReference>
<proteinExistence type="predicted"/>
<name>A0A2Z7ASU9_9LAMI</name>
<evidence type="ECO:0000313" key="3">
    <source>
        <dbReference type="Proteomes" id="UP000250235"/>
    </source>
</evidence>
<gene>
    <name evidence="2" type="ORF">F511_28298</name>
</gene>
<reference evidence="2 3" key="1">
    <citation type="journal article" date="2015" name="Proc. Natl. Acad. Sci. U.S.A.">
        <title>The resurrection genome of Boea hygrometrica: A blueprint for survival of dehydration.</title>
        <authorList>
            <person name="Xiao L."/>
            <person name="Yang G."/>
            <person name="Zhang L."/>
            <person name="Yang X."/>
            <person name="Zhao S."/>
            <person name="Ji Z."/>
            <person name="Zhou Q."/>
            <person name="Hu M."/>
            <person name="Wang Y."/>
            <person name="Chen M."/>
            <person name="Xu Y."/>
            <person name="Jin H."/>
            <person name="Xiao X."/>
            <person name="Hu G."/>
            <person name="Bao F."/>
            <person name="Hu Y."/>
            <person name="Wan P."/>
            <person name="Li L."/>
            <person name="Deng X."/>
            <person name="Kuang T."/>
            <person name="Xiang C."/>
            <person name="Zhu J.K."/>
            <person name="Oliver M.J."/>
            <person name="He Y."/>
        </authorList>
    </citation>
    <scope>NUCLEOTIDE SEQUENCE [LARGE SCALE GENOMIC DNA]</scope>
    <source>
        <strain evidence="3">cv. XS01</strain>
    </source>
</reference>